<dbReference type="Pfam" id="PF00244">
    <property type="entry name" value="14-3-3"/>
    <property type="match status" value="1"/>
</dbReference>
<dbReference type="OrthoDB" id="10260625at2759"/>
<keyword evidence="4" id="KW-1185">Reference proteome</keyword>
<evidence type="ECO:0000313" key="4">
    <source>
        <dbReference type="Proteomes" id="UP000187209"/>
    </source>
</evidence>
<dbReference type="PANTHER" id="PTHR18860">
    <property type="entry name" value="14-3-3 PROTEIN"/>
    <property type="match status" value="1"/>
</dbReference>
<sequence length="235" mass="27290">MTKDEIEFLLSAAEQAEDNDKAFSLSYTLLEKTSEFFSQKEITNISLGIKRKLNSLRLSYKILQNIENQHKNIYELPYILLFQDYKNKIKNEYHESCSKVIESIEKHIEKYDKNSQESAHFIKLKGDLYKNISEIEVGQSAENSRKLAEFCQEEAERIIYKHLSPAHPTRLGLALSRAVWAYEITNNIPNAIKIAQNAYSEGFEHIEDLTSDILYKDSITIMNLLQSNLKTWLSD</sequence>
<evidence type="ECO:0000259" key="2">
    <source>
        <dbReference type="SMART" id="SM00101"/>
    </source>
</evidence>
<comment type="caution">
    <text evidence="3">The sequence shown here is derived from an EMBL/GenBank/DDBJ whole genome shotgun (WGS) entry which is preliminary data.</text>
</comment>
<proteinExistence type="inferred from homology"/>
<dbReference type="EMBL" id="MPUH01000198">
    <property type="protein sequence ID" value="OMJ86686.1"/>
    <property type="molecule type" value="Genomic_DNA"/>
</dbReference>
<organism evidence="3 4">
    <name type="scientific">Stentor coeruleus</name>
    <dbReference type="NCBI Taxonomy" id="5963"/>
    <lineage>
        <taxon>Eukaryota</taxon>
        <taxon>Sar</taxon>
        <taxon>Alveolata</taxon>
        <taxon>Ciliophora</taxon>
        <taxon>Postciliodesmatophora</taxon>
        <taxon>Heterotrichea</taxon>
        <taxon>Heterotrichida</taxon>
        <taxon>Stentoridae</taxon>
        <taxon>Stentor</taxon>
    </lineage>
</organism>
<accession>A0A1R2CCH2</accession>
<dbReference type="CDD" id="cd08774">
    <property type="entry name" value="14-3-3"/>
    <property type="match status" value="1"/>
</dbReference>
<dbReference type="SMART" id="SM00101">
    <property type="entry name" value="14_3_3"/>
    <property type="match status" value="1"/>
</dbReference>
<comment type="similarity">
    <text evidence="1">Belongs to the 14-3-3 family.</text>
</comment>
<dbReference type="Proteomes" id="UP000187209">
    <property type="component" value="Unassembled WGS sequence"/>
</dbReference>
<gene>
    <name evidence="3" type="ORF">SteCoe_11774</name>
</gene>
<protein>
    <recommendedName>
        <fullName evidence="2">14-3-3 domain-containing protein</fullName>
    </recommendedName>
</protein>
<name>A0A1R2CCH2_9CILI</name>
<dbReference type="InterPro" id="IPR000308">
    <property type="entry name" value="14-3-3"/>
</dbReference>
<reference evidence="3 4" key="1">
    <citation type="submission" date="2016-11" db="EMBL/GenBank/DDBJ databases">
        <title>The macronuclear genome of Stentor coeruleus: a giant cell with tiny introns.</title>
        <authorList>
            <person name="Slabodnick M."/>
            <person name="Ruby J.G."/>
            <person name="Reiff S.B."/>
            <person name="Swart E.C."/>
            <person name="Gosai S."/>
            <person name="Prabakaran S."/>
            <person name="Witkowska E."/>
            <person name="Larue G.E."/>
            <person name="Fisher S."/>
            <person name="Freeman R.M."/>
            <person name="Gunawardena J."/>
            <person name="Chu W."/>
            <person name="Stover N.A."/>
            <person name="Gregory B.D."/>
            <person name="Nowacki M."/>
            <person name="Derisi J."/>
            <person name="Roy S.W."/>
            <person name="Marshall W.F."/>
            <person name="Sood P."/>
        </authorList>
    </citation>
    <scope>NUCLEOTIDE SEQUENCE [LARGE SCALE GENOMIC DNA]</scope>
    <source>
        <strain evidence="3">WM001</strain>
    </source>
</reference>
<dbReference type="InterPro" id="IPR023410">
    <property type="entry name" value="14-3-3_domain"/>
</dbReference>
<dbReference type="InterPro" id="IPR036815">
    <property type="entry name" value="14-3-3_dom_sf"/>
</dbReference>
<dbReference type="Gene3D" id="1.20.190.20">
    <property type="entry name" value="14-3-3 domain"/>
    <property type="match status" value="1"/>
</dbReference>
<dbReference type="SUPFAM" id="SSF48445">
    <property type="entry name" value="14-3-3 protein"/>
    <property type="match status" value="1"/>
</dbReference>
<dbReference type="PRINTS" id="PR00305">
    <property type="entry name" value="1433ZETA"/>
</dbReference>
<evidence type="ECO:0000256" key="1">
    <source>
        <dbReference type="ARBA" id="ARBA00006141"/>
    </source>
</evidence>
<dbReference type="AlphaFoldDB" id="A0A1R2CCH2"/>
<feature type="domain" description="14-3-3" evidence="2">
    <location>
        <begin position="3"/>
        <end position="235"/>
    </location>
</feature>
<evidence type="ECO:0000313" key="3">
    <source>
        <dbReference type="EMBL" id="OMJ86686.1"/>
    </source>
</evidence>
<dbReference type="PIRSF" id="PIRSF000868">
    <property type="entry name" value="14-3-3"/>
    <property type="match status" value="1"/>
</dbReference>